<reference evidence="2 3" key="1">
    <citation type="submission" date="2019-12" db="EMBL/GenBank/DDBJ databases">
        <title>Chromosome-level assembly of the Caenorhabditis remanei genome.</title>
        <authorList>
            <person name="Teterina A.A."/>
            <person name="Willis J.H."/>
            <person name="Phillips P.C."/>
        </authorList>
    </citation>
    <scope>NUCLEOTIDE SEQUENCE [LARGE SCALE GENOMIC DNA]</scope>
    <source>
        <strain evidence="2 3">PX506</strain>
        <tissue evidence="2">Whole organism</tissue>
    </source>
</reference>
<feature type="compositionally biased region" description="Polar residues" evidence="1">
    <location>
        <begin position="250"/>
        <end position="269"/>
    </location>
</feature>
<evidence type="ECO:0000313" key="3">
    <source>
        <dbReference type="Proteomes" id="UP000483820"/>
    </source>
</evidence>
<organism evidence="2 3">
    <name type="scientific">Caenorhabditis remanei</name>
    <name type="common">Caenorhabditis vulgaris</name>
    <dbReference type="NCBI Taxonomy" id="31234"/>
    <lineage>
        <taxon>Eukaryota</taxon>
        <taxon>Metazoa</taxon>
        <taxon>Ecdysozoa</taxon>
        <taxon>Nematoda</taxon>
        <taxon>Chromadorea</taxon>
        <taxon>Rhabditida</taxon>
        <taxon>Rhabditina</taxon>
        <taxon>Rhabditomorpha</taxon>
        <taxon>Rhabditoidea</taxon>
        <taxon>Rhabditidae</taxon>
        <taxon>Peloderinae</taxon>
        <taxon>Caenorhabditis</taxon>
    </lineage>
</organism>
<feature type="region of interest" description="Disordered" evidence="1">
    <location>
        <begin position="371"/>
        <end position="411"/>
    </location>
</feature>
<dbReference type="KEGG" id="crq:GCK72_009874"/>
<comment type="caution">
    <text evidence="2">The sequence shown here is derived from an EMBL/GenBank/DDBJ whole genome shotgun (WGS) entry which is preliminary data.</text>
</comment>
<sequence>MITTSEEDPDVASNQSPHKLFLLGYIPHARHNPILKTITNDLLSHYYISWNSSKWQHSDGEPSRSRSLMANADALVFFINEQTLRDENCLLTLQYAWNLTLPILMLRPPMTKLVISNREAHREREKIMHIGECAIVRSTSGEPWQLLNDGNSESVDYALLQDVLHEGYRLSTLYDVQSHAKSLARVRRKLSTIFSTTNFLLPLSKGGSSSSSQPHFYLSPSNSSLCDAHKLSKSRSAVIKPPVATKIATRRQSGSSGDNNKTRLNLSMSTGNLCRTGVVRTPYPKAKQFQFEEDGGDEEDETDEEDTDLVSIKTHSGRRRNVLKSPPPPDRIPSSVGASEVDEKDDTFLKLMPDNIQHTIFKTPTLDLPIGDDSEIDADSFPLPPPTPKTPGSGLFSIPSGRNTENTSRSRFTKRSRFGSITSRTSSLDRRMSLSCLEDISNYQKTQYLVFPLRDSTKKPYLLKFPEDMHEEEEKHGGSVWGSDTSLEEEIKLAEKINAGIIVDYMDDSPIVSPAPYLGDLA</sequence>
<dbReference type="EMBL" id="WUAV01000003">
    <property type="protein sequence ID" value="KAF1761618.1"/>
    <property type="molecule type" value="Genomic_DNA"/>
</dbReference>
<proteinExistence type="predicted"/>
<feature type="region of interest" description="Disordered" evidence="1">
    <location>
        <begin position="241"/>
        <end position="269"/>
    </location>
</feature>
<feature type="compositionally biased region" description="Acidic residues" evidence="1">
    <location>
        <begin position="291"/>
        <end position="308"/>
    </location>
</feature>
<evidence type="ECO:0000256" key="1">
    <source>
        <dbReference type="SAM" id="MobiDB-lite"/>
    </source>
</evidence>
<feature type="region of interest" description="Disordered" evidence="1">
    <location>
        <begin position="285"/>
        <end position="341"/>
    </location>
</feature>
<gene>
    <name evidence="2" type="ORF">GCK72_009874</name>
</gene>
<dbReference type="CTD" id="9814682"/>
<dbReference type="Proteomes" id="UP000483820">
    <property type="component" value="Chromosome III"/>
</dbReference>
<dbReference type="RefSeq" id="XP_003113283.2">
    <property type="nucleotide sequence ID" value="XM_003113235.2"/>
</dbReference>
<dbReference type="GeneID" id="9814682"/>
<protein>
    <submittedName>
        <fullName evidence="2">Uncharacterized protein</fullName>
    </submittedName>
</protein>
<dbReference type="AlphaFoldDB" id="A0A6A5H1M0"/>
<name>A0A6A5H1M0_CAERE</name>
<accession>A0A6A5H1M0</accession>
<evidence type="ECO:0000313" key="2">
    <source>
        <dbReference type="EMBL" id="KAF1761618.1"/>
    </source>
</evidence>